<dbReference type="Pfam" id="PF01545">
    <property type="entry name" value="Cation_efflux"/>
    <property type="match status" value="1"/>
</dbReference>
<keyword evidence="3" id="KW-0813">Transport</keyword>
<feature type="transmembrane region" description="Helical" evidence="7">
    <location>
        <begin position="58"/>
        <end position="78"/>
    </location>
</feature>
<keyword evidence="5 7" id="KW-0472">Membrane</keyword>
<feature type="compositionally biased region" description="Pro residues" evidence="6">
    <location>
        <begin position="200"/>
        <end position="216"/>
    </location>
</feature>
<dbReference type="GO" id="GO:0005886">
    <property type="term" value="C:plasma membrane"/>
    <property type="evidence" value="ECO:0007669"/>
    <property type="project" value="TreeGrafter"/>
</dbReference>
<dbReference type="PANTHER" id="PTHR11562:SF17">
    <property type="entry name" value="RE54080P-RELATED"/>
    <property type="match status" value="1"/>
</dbReference>
<dbReference type="InterPro" id="IPR050681">
    <property type="entry name" value="CDF/SLC30A"/>
</dbReference>
<evidence type="ECO:0000256" key="7">
    <source>
        <dbReference type="SAM" id="Phobius"/>
    </source>
</evidence>
<dbReference type="SUPFAM" id="SSF161111">
    <property type="entry name" value="Cation efflux protein transmembrane domain-like"/>
    <property type="match status" value="1"/>
</dbReference>
<feature type="transmembrane region" description="Helical" evidence="7">
    <location>
        <begin position="393"/>
        <end position="413"/>
    </location>
</feature>
<feature type="domain" description="Cation efflux protein transmembrane" evidence="8">
    <location>
        <begin position="35"/>
        <end position="89"/>
    </location>
</feature>
<dbReference type="InterPro" id="IPR058533">
    <property type="entry name" value="Cation_efflux_TM"/>
</dbReference>
<evidence type="ECO:0000256" key="1">
    <source>
        <dbReference type="ARBA" id="ARBA00004141"/>
    </source>
</evidence>
<dbReference type="EMBL" id="HBNR01039918">
    <property type="protein sequence ID" value="CAE4598100.1"/>
    <property type="molecule type" value="Transcribed_RNA"/>
</dbReference>
<name>A0A7S4R1F4_9DINO</name>
<feature type="region of interest" description="Disordered" evidence="6">
    <location>
        <begin position="193"/>
        <end position="219"/>
    </location>
</feature>
<sequence length="436" mass="44945">MERGGGQPCDAQTALLTELPMVPRATVELKWLAILFLETLALLVFQVMAGLLAGSLALLADSGHSCADVIGYAINLFVERQKLAASSRTFERRGTARDAALIDLLGSGLSTLLLCAATWYASAEAIRRLRTGLPPQPQDGAADGAQADSFHLLGPTLLLFAVVSTGANVGTLIIYRLWRARAERLPSASQDLGLGLVPLQPTPPPPPPAPPPPPPAAAAAAGDVELLGLDRPGFSEMSLTQTAAAPQRSRRLRSGGPRDGPRFCSSFAGLPSDGDPPQALEAGARPCRAGCTDAGCSAQASGPADCGGCGAERTTWTAFFHGMVHPGCAQSHGSFDRGSGSLEAEASEGSTAAANLNLSSALLHLTADVLRGVAILVAAVAIEVGYVSDPGKADAICALAVAAFVALGSVEIVRRLGLAVWRQRSLRRAPSDRGES</sequence>
<dbReference type="Gene3D" id="1.20.1510.10">
    <property type="entry name" value="Cation efflux protein transmembrane domain"/>
    <property type="match status" value="1"/>
</dbReference>
<organism evidence="9">
    <name type="scientific">Alexandrium monilatum</name>
    <dbReference type="NCBI Taxonomy" id="311494"/>
    <lineage>
        <taxon>Eukaryota</taxon>
        <taxon>Sar</taxon>
        <taxon>Alveolata</taxon>
        <taxon>Dinophyceae</taxon>
        <taxon>Gonyaulacales</taxon>
        <taxon>Pyrocystaceae</taxon>
        <taxon>Alexandrium</taxon>
    </lineage>
</organism>
<dbReference type="InterPro" id="IPR027469">
    <property type="entry name" value="Cation_efflux_TMD_sf"/>
</dbReference>
<reference evidence="9" key="1">
    <citation type="submission" date="2021-01" db="EMBL/GenBank/DDBJ databases">
        <authorList>
            <person name="Corre E."/>
            <person name="Pelletier E."/>
            <person name="Niang G."/>
            <person name="Scheremetjew M."/>
            <person name="Finn R."/>
            <person name="Kale V."/>
            <person name="Holt S."/>
            <person name="Cochrane G."/>
            <person name="Meng A."/>
            <person name="Brown T."/>
            <person name="Cohen L."/>
        </authorList>
    </citation>
    <scope>NUCLEOTIDE SEQUENCE</scope>
    <source>
        <strain evidence="9">CCMP3105</strain>
    </source>
</reference>
<dbReference type="AlphaFoldDB" id="A0A7S4R1F4"/>
<evidence type="ECO:0000256" key="5">
    <source>
        <dbReference type="ARBA" id="ARBA00023136"/>
    </source>
</evidence>
<feature type="region of interest" description="Disordered" evidence="6">
    <location>
        <begin position="239"/>
        <end position="281"/>
    </location>
</feature>
<keyword evidence="3" id="KW-0862">Zinc</keyword>
<proteinExistence type="predicted"/>
<dbReference type="PANTHER" id="PTHR11562">
    <property type="entry name" value="CATION EFFLUX PROTEIN/ ZINC TRANSPORTER"/>
    <property type="match status" value="1"/>
</dbReference>
<evidence type="ECO:0000259" key="8">
    <source>
        <dbReference type="Pfam" id="PF01545"/>
    </source>
</evidence>
<keyword evidence="3" id="KW-0406">Ion transport</keyword>
<keyword evidence="3" id="KW-0864">Zinc transport</keyword>
<evidence type="ECO:0000256" key="3">
    <source>
        <dbReference type="ARBA" id="ARBA00022906"/>
    </source>
</evidence>
<feature type="transmembrane region" description="Helical" evidence="7">
    <location>
        <begin position="157"/>
        <end position="178"/>
    </location>
</feature>
<protein>
    <recommendedName>
        <fullName evidence="8">Cation efflux protein transmembrane domain-containing protein</fullName>
    </recommendedName>
</protein>
<evidence type="ECO:0000256" key="4">
    <source>
        <dbReference type="ARBA" id="ARBA00022989"/>
    </source>
</evidence>
<evidence type="ECO:0000256" key="2">
    <source>
        <dbReference type="ARBA" id="ARBA00022692"/>
    </source>
</evidence>
<keyword evidence="2 7" id="KW-0812">Transmembrane</keyword>
<gene>
    <name evidence="9" type="ORF">AMON00008_LOCUS27666</name>
</gene>
<accession>A0A7S4R1F4</accession>
<comment type="subcellular location">
    <subcellularLocation>
        <location evidence="1">Membrane</location>
        <topology evidence="1">Multi-pass membrane protein</topology>
    </subcellularLocation>
</comment>
<feature type="transmembrane region" description="Helical" evidence="7">
    <location>
        <begin position="99"/>
        <end position="121"/>
    </location>
</feature>
<feature type="transmembrane region" description="Helical" evidence="7">
    <location>
        <begin position="31"/>
        <end position="52"/>
    </location>
</feature>
<feature type="transmembrane region" description="Helical" evidence="7">
    <location>
        <begin position="369"/>
        <end position="387"/>
    </location>
</feature>
<evidence type="ECO:0000313" key="9">
    <source>
        <dbReference type="EMBL" id="CAE4598100.1"/>
    </source>
</evidence>
<dbReference type="GO" id="GO:0005385">
    <property type="term" value="F:zinc ion transmembrane transporter activity"/>
    <property type="evidence" value="ECO:0007669"/>
    <property type="project" value="TreeGrafter"/>
</dbReference>
<evidence type="ECO:0000256" key="6">
    <source>
        <dbReference type="SAM" id="MobiDB-lite"/>
    </source>
</evidence>
<keyword evidence="4 7" id="KW-1133">Transmembrane helix</keyword>